<name>A0A849AE63_9MICO</name>
<dbReference type="GO" id="GO:0046872">
    <property type="term" value="F:metal ion binding"/>
    <property type="evidence" value="ECO:0007669"/>
    <property type="project" value="UniProtKB-KW"/>
</dbReference>
<comment type="similarity">
    <text evidence="7 10">Belongs to the fluoride channel Fluc/FEX (TC 1.A.43) family.</text>
</comment>
<keyword evidence="10" id="KW-0406">Ion transport</keyword>
<proteinExistence type="inferred from homology"/>
<feature type="binding site" evidence="10">
    <location>
        <position position="73"/>
    </location>
    <ligand>
        <name>Na(+)</name>
        <dbReference type="ChEBI" id="CHEBI:29101"/>
        <note>structural</note>
    </ligand>
</feature>
<comment type="caution">
    <text evidence="10">Lacks conserved residue(s) required for the propagation of feature annotation.</text>
</comment>
<reference evidence="11 12" key="1">
    <citation type="submission" date="2020-05" db="EMBL/GenBank/DDBJ databases">
        <title>Flexivirga sp. ID2601S isolated from air conditioner.</title>
        <authorList>
            <person name="Kim D.H."/>
        </authorList>
    </citation>
    <scope>NUCLEOTIDE SEQUENCE [LARGE SCALE GENOMIC DNA]</scope>
    <source>
        <strain evidence="11 12">ID2601S</strain>
    </source>
</reference>
<feature type="transmembrane region" description="Helical" evidence="10">
    <location>
        <begin position="32"/>
        <end position="54"/>
    </location>
</feature>
<evidence type="ECO:0000256" key="10">
    <source>
        <dbReference type="HAMAP-Rule" id="MF_00454"/>
    </source>
</evidence>
<keyword evidence="12" id="KW-1185">Reference proteome</keyword>
<dbReference type="PANTHER" id="PTHR28259:SF1">
    <property type="entry name" value="FLUORIDE EXPORT PROTEIN 1-RELATED"/>
    <property type="match status" value="1"/>
</dbReference>
<sequence>MILVLTFLAGALGAVARFVADAELRRRVLPDGPWATVLINVSGSLVLGGLAAWAHRSASGESALAILGTGFCGGYTTFSTASYETMRLIEQRRYTVAVLSGAGGLVLAVAASLLGWAAIAAS</sequence>
<evidence type="ECO:0000256" key="8">
    <source>
        <dbReference type="ARBA" id="ARBA00035585"/>
    </source>
</evidence>
<keyword evidence="6 10" id="KW-0407">Ion channel</keyword>
<organism evidence="11 12">
    <name type="scientific">Flexivirga aerilata</name>
    <dbReference type="NCBI Taxonomy" id="1656889"/>
    <lineage>
        <taxon>Bacteria</taxon>
        <taxon>Bacillati</taxon>
        <taxon>Actinomycetota</taxon>
        <taxon>Actinomycetes</taxon>
        <taxon>Micrococcales</taxon>
        <taxon>Dermacoccaceae</taxon>
        <taxon>Flexivirga</taxon>
    </lineage>
</organism>
<evidence type="ECO:0000256" key="3">
    <source>
        <dbReference type="ARBA" id="ARBA00022692"/>
    </source>
</evidence>
<feature type="transmembrane region" description="Helical" evidence="10">
    <location>
        <begin position="96"/>
        <end position="119"/>
    </location>
</feature>
<keyword evidence="2 10" id="KW-1003">Cell membrane</keyword>
<comment type="function">
    <text evidence="9 10">Fluoride-specific ion channel. Important for reducing fluoride concentration in the cell, thus reducing its toxicity.</text>
</comment>
<evidence type="ECO:0000256" key="6">
    <source>
        <dbReference type="ARBA" id="ARBA00023303"/>
    </source>
</evidence>
<evidence type="ECO:0000313" key="12">
    <source>
        <dbReference type="Proteomes" id="UP000557772"/>
    </source>
</evidence>
<dbReference type="GO" id="GO:0062054">
    <property type="term" value="F:fluoride channel activity"/>
    <property type="evidence" value="ECO:0007669"/>
    <property type="project" value="UniProtKB-UniRule"/>
</dbReference>
<evidence type="ECO:0000256" key="7">
    <source>
        <dbReference type="ARBA" id="ARBA00035120"/>
    </source>
</evidence>
<evidence type="ECO:0000313" key="11">
    <source>
        <dbReference type="EMBL" id="NNG38729.1"/>
    </source>
</evidence>
<evidence type="ECO:0000256" key="9">
    <source>
        <dbReference type="ARBA" id="ARBA00049940"/>
    </source>
</evidence>
<dbReference type="GO" id="GO:0005886">
    <property type="term" value="C:plasma membrane"/>
    <property type="evidence" value="ECO:0007669"/>
    <property type="project" value="UniProtKB-SubCell"/>
</dbReference>
<comment type="catalytic activity">
    <reaction evidence="8">
        <text>fluoride(in) = fluoride(out)</text>
        <dbReference type="Rhea" id="RHEA:76159"/>
        <dbReference type="ChEBI" id="CHEBI:17051"/>
    </reaction>
    <physiologicalReaction direction="left-to-right" evidence="8">
        <dbReference type="Rhea" id="RHEA:76160"/>
    </physiologicalReaction>
</comment>
<dbReference type="InterPro" id="IPR003691">
    <property type="entry name" value="FluC"/>
</dbReference>
<dbReference type="Pfam" id="PF02537">
    <property type="entry name" value="CRCB"/>
    <property type="match status" value="1"/>
</dbReference>
<evidence type="ECO:0000256" key="5">
    <source>
        <dbReference type="ARBA" id="ARBA00023136"/>
    </source>
</evidence>
<keyword evidence="10" id="KW-0915">Sodium</keyword>
<evidence type="ECO:0000256" key="2">
    <source>
        <dbReference type="ARBA" id="ARBA00022475"/>
    </source>
</evidence>
<gene>
    <name evidence="10" type="primary">fluC</name>
    <name evidence="10" type="synonym">crcB</name>
    <name evidence="11" type="ORF">HJ588_05500</name>
</gene>
<keyword evidence="10" id="KW-0813">Transport</keyword>
<comment type="subcellular location">
    <subcellularLocation>
        <location evidence="1 10">Cell membrane</location>
        <topology evidence="1 10">Multi-pass membrane protein</topology>
    </subcellularLocation>
</comment>
<dbReference type="HAMAP" id="MF_00454">
    <property type="entry name" value="FluC"/>
    <property type="match status" value="1"/>
</dbReference>
<keyword evidence="4 10" id="KW-1133">Transmembrane helix</keyword>
<keyword evidence="10" id="KW-0479">Metal-binding</keyword>
<accession>A0A849AE63</accession>
<dbReference type="GO" id="GO:0140114">
    <property type="term" value="P:cellular detoxification of fluoride"/>
    <property type="evidence" value="ECO:0007669"/>
    <property type="project" value="UniProtKB-UniRule"/>
</dbReference>
<dbReference type="PANTHER" id="PTHR28259">
    <property type="entry name" value="FLUORIDE EXPORT PROTEIN 1-RELATED"/>
    <property type="match status" value="1"/>
</dbReference>
<keyword evidence="5 10" id="KW-0472">Membrane</keyword>
<comment type="activity regulation">
    <text evidence="10">Na(+) is not transported, but it plays an essential structural role and its presence is essential for fluoride channel function.</text>
</comment>
<evidence type="ECO:0000256" key="4">
    <source>
        <dbReference type="ARBA" id="ARBA00022989"/>
    </source>
</evidence>
<feature type="binding site" evidence="10">
    <location>
        <position position="76"/>
    </location>
    <ligand>
        <name>Na(+)</name>
        <dbReference type="ChEBI" id="CHEBI:29101"/>
        <note>structural</note>
    </ligand>
</feature>
<dbReference type="AlphaFoldDB" id="A0A849AE63"/>
<protein>
    <recommendedName>
        <fullName evidence="10">Fluoride-specific ion channel FluC</fullName>
    </recommendedName>
</protein>
<keyword evidence="3 10" id="KW-0812">Transmembrane</keyword>
<dbReference type="RefSeq" id="WP_171152815.1">
    <property type="nucleotide sequence ID" value="NZ_JABENB010000001.1"/>
</dbReference>
<comment type="caution">
    <text evidence="11">The sequence shown here is derived from an EMBL/GenBank/DDBJ whole genome shotgun (WGS) entry which is preliminary data.</text>
</comment>
<dbReference type="EMBL" id="JABENB010000001">
    <property type="protein sequence ID" value="NNG38729.1"/>
    <property type="molecule type" value="Genomic_DNA"/>
</dbReference>
<evidence type="ECO:0000256" key="1">
    <source>
        <dbReference type="ARBA" id="ARBA00004651"/>
    </source>
</evidence>
<dbReference type="Proteomes" id="UP000557772">
    <property type="component" value="Unassembled WGS sequence"/>
</dbReference>